<keyword evidence="2" id="KW-1185">Reference proteome</keyword>
<gene>
    <name evidence="1" type="ORF">M413DRAFT_55197</name>
</gene>
<dbReference type="EMBL" id="KN831768">
    <property type="protein sequence ID" value="KIM49143.1"/>
    <property type="molecule type" value="Genomic_DNA"/>
</dbReference>
<organism evidence="1 2">
    <name type="scientific">Hebeloma cylindrosporum</name>
    <dbReference type="NCBI Taxonomy" id="76867"/>
    <lineage>
        <taxon>Eukaryota</taxon>
        <taxon>Fungi</taxon>
        <taxon>Dikarya</taxon>
        <taxon>Basidiomycota</taxon>
        <taxon>Agaricomycotina</taxon>
        <taxon>Agaricomycetes</taxon>
        <taxon>Agaricomycetidae</taxon>
        <taxon>Agaricales</taxon>
        <taxon>Agaricineae</taxon>
        <taxon>Hymenogastraceae</taxon>
        <taxon>Hebeloma</taxon>
    </lineage>
</organism>
<sequence length="71" mass="7936">VVDGRYHPECGHFYAMATHKQDCLQNNCLFSTRHASSCRSATCNRLMAAPAHNPIRISPTICAECSLRSRE</sequence>
<dbReference type="OrthoDB" id="3134980at2759"/>
<reference evidence="2" key="2">
    <citation type="submission" date="2015-01" db="EMBL/GenBank/DDBJ databases">
        <title>Evolutionary Origins and Diversification of the Mycorrhizal Mutualists.</title>
        <authorList>
            <consortium name="DOE Joint Genome Institute"/>
            <consortium name="Mycorrhizal Genomics Consortium"/>
            <person name="Kohler A."/>
            <person name="Kuo A."/>
            <person name="Nagy L.G."/>
            <person name="Floudas D."/>
            <person name="Copeland A."/>
            <person name="Barry K.W."/>
            <person name="Cichocki N."/>
            <person name="Veneault-Fourrey C."/>
            <person name="LaButti K."/>
            <person name="Lindquist E.A."/>
            <person name="Lipzen A."/>
            <person name="Lundell T."/>
            <person name="Morin E."/>
            <person name="Murat C."/>
            <person name="Riley R."/>
            <person name="Ohm R."/>
            <person name="Sun H."/>
            <person name="Tunlid A."/>
            <person name="Henrissat B."/>
            <person name="Grigoriev I.V."/>
            <person name="Hibbett D.S."/>
            <person name="Martin F."/>
        </authorList>
    </citation>
    <scope>NUCLEOTIDE SEQUENCE [LARGE SCALE GENOMIC DNA]</scope>
    <source>
        <strain evidence="2">h7</strain>
    </source>
</reference>
<evidence type="ECO:0000313" key="1">
    <source>
        <dbReference type="EMBL" id="KIM49143.1"/>
    </source>
</evidence>
<dbReference type="Proteomes" id="UP000053424">
    <property type="component" value="Unassembled WGS sequence"/>
</dbReference>
<dbReference type="AlphaFoldDB" id="A0A0C2YHE7"/>
<accession>A0A0C2YHE7</accession>
<name>A0A0C2YHE7_HEBCY</name>
<proteinExistence type="predicted"/>
<dbReference type="HOGENOM" id="CLU_175702_0_0_1"/>
<protein>
    <submittedName>
        <fullName evidence="1">Uncharacterized protein</fullName>
    </submittedName>
</protein>
<reference evidence="1 2" key="1">
    <citation type="submission" date="2014-04" db="EMBL/GenBank/DDBJ databases">
        <authorList>
            <consortium name="DOE Joint Genome Institute"/>
            <person name="Kuo A."/>
            <person name="Gay G."/>
            <person name="Dore J."/>
            <person name="Kohler A."/>
            <person name="Nagy L.G."/>
            <person name="Floudas D."/>
            <person name="Copeland A."/>
            <person name="Barry K.W."/>
            <person name="Cichocki N."/>
            <person name="Veneault-Fourrey C."/>
            <person name="LaButti K."/>
            <person name="Lindquist E.A."/>
            <person name="Lipzen A."/>
            <person name="Lundell T."/>
            <person name="Morin E."/>
            <person name="Murat C."/>
            <person name="Sun H."/>
            <person name="Tunlid A."/>
            <person name="Henrissat B."/>
            <person name="Grigoriev I.V."/>
            <person name="Hibbett D.S."/>
            <person name="Martin F."/>
            <person name="Nordberg H.P."/>
            <person name="Cantor M.N."/>
            <person name="Hua S.X."/>
        </authorList>
    </citation>
    <scope>NUCLEOTIDE SEQUENCE [LARGE SCALE GENOMIC DNA]</scope>
    <source>
        <strain evidence="2">h7</strain>
    </source>
</reference>
<feature type="non-terminal residue" evidence="1">
    <location>
        <position position="71"/>
    </location>
</feature>
<evidence type="ECO:0000313" key="2">
    <source>
        <dbReference type="Proteomes" id="UP000053424"/>
    </source>
</evidence>
<feature type="non-terminal residue" evidence="1">
    <location>
        <position position="1"/>
    </location>
</feature>